<gene>
    <name evidence="4" type="ORF">NPX13_g873</name>
</gene>
<dbReference type="EMBL" id="JANPWZ010000068">
    <property type="protein sequence ID" value="KAJ3579696.1"/>
    <property type="molecule type" value="Genomic_DNA"/>
</dbReference>
<dbReference type="Proteomes" id="UP001148614">
    <property type="component" value="Unassembled WGS sequence"/>
</dbReference>
<dbReference type="Gene3D" id="3.50.50.60">
    <property type="entry name" value="FAD/NAD(P)-binding domain"/>
    <property type="match status" value="2"/>
</dbReference>
<protein>
    <recommendedName>
        <fullName evidence="6">FAD/NAD(P)-binding domain-containing protein</fullName>
    </recommendedName>
</protein>
<dbReference type="AlphaFoldDB" id="A0A9W8NN57"/>
<sequence length="666" mass="75198">MIGRCWGFFCPRTSFIHGVNPKTGVWIDIGCYLGHRGGGLPWGVQQHSDLSGSDTLGRTVWFLAQPSSVKNHHDVKPDVDSLRIQHHLVALGVMENGGVTKVDVAIIGAGWYGLVAARTYLRLRPSTRVIIIDSDNTVGGVWSKDRLYPNLVAQVRHGLFNYSDTPMPRNGGNPKDPKVTGEMIHNYLQKYAEDHDLLRLIRFNTFVTDAKQVEGGWRLSLRDTDETIETEKLMVATGVTSIPSFPDLDFSASSLPIIHSRDLGTHYKDIEDEAIKEVVVIGAAKSAYDAVYLLLKMGKKVTWAIRGEGGGPLSILPYKVLNMINAIAFASTRLMSHLSPSILNTEGSLYKFFQKTRIGRWCIGRFWDFLDFNSAVHAGYGKGDHVAMLKPEIDRQSVFWAHSGLGLVVLNDFWPTLHNPNLSIRRDVIDHIKGNTVKFESTDQVNADYMIMCTGWGDHFGIFDPRHKAMIGLPAYGERIETSLENQDIDWKTYYEQADKTVDEKLPFLANPPKLAYTKPLDPALQKRWNLYRRVVPVSMAAKGDRSLAILGQIHTVQTPLVSEVQSLWAILYLLGEVELPDVDTMAKEVSLWNTWTRKRYLNQGQKHTYSLYDFMPYIDSIFGDLKLDSHRKSNFISELLSPYEPHDFNGFVDEYLSKRNTSKAH</sequence>
<dbReference type="GO" id="GO:0016491">
    <property type="term" value="F:oxidoreductase activity"/>
    <property type="evidence" value="ECO:0007669"/>
    <property type="project" value="UniProtKB-KW"/>
</dbReference>
<reference evidence="4" key="1">
    <citation type="submission" date="2022-07" db="EMBL/GenBank/DDBJ databases">
        <title>Genome Sequence of Xylaria arbuscula.</title>
        <authorList>
            <person name="Buettner E."/>
        </authorList>
    </citation>
    <scope>NUCLEOTIDE SEQUENCE</scope>
    <source>
        <strain evidence="4">VT107</strain>
    </source>
</reference>
<dbReference type="InterPro" id="IPR050346">
    <property type="entry name" value="FMO-like"/>
</dbReference>
<keyword evidence="2" id="KW-0274">FAD</keyword>
<dbReference type="SUPFAM" id="SSF51905">
    <property type="entry name" value="FAD/NAD(P)-binding domain"/>
    <property type="match status" value="2"/>
</dbReference>
<evidence type="ECO:0000256" key="1">
    <source>
        <dbReference type="ARBA" id="ARBA00022630"/>
    </source>
</evidence>
<name>A0A9W8NN57_9PEZI</name>
<dbReference type="Pfam" id="PF13738">
    <property type="entry name" value="Pyr_redox_3"/>
    <property type="match status" value="1"/>
</dbReference>
<evidence type="ECO:0000313" key="4">
    <source>
        <dbReference type="EMBL" id="KAJ3579696.1"/>
    </source>
</evidence>
<accession>A0A9W8NN57</accession>
<dbReference type="VEuPathDB" id="FungiDB:F4678DRAFT_59049"/>
<proteinExistence type="predicted"/>
<evidence type="ECO:0000313" key="5">
    <source>
        <dbReference type="Proteomes" id="UP001148614"/>
    </source>
</evidence>
<dbReference type="PANTHER" id="PTHR23023">
    <property type="entry name" value="DIMETHYLANILINE MONOOXYGENASE"/>
    <property type="match status" value="1"/>
</dbReference>
<keyword evidence="5" id="KW-1185">Reference proteome</keyword>
<organism evidence="4 5">
    <name type="scientific">Xylaria arbuscula</name>
    <dbReference type="NCBI Taxonomy" id="114810"/>
    <lineage>
        <taxon>Eukaryota</taxon>
        <taxon>Fungi</taxon>
        <taxon>Dikarya</taxon>
        <taxon>Ascomycota</taxon>
        <taxon>Pezizomycotina</taxon>
        <taxon>Sordariomycetes</taxon>
        <taxon>Xylariomycetidae</taxon>
        <taxon>Xylariales</taxon>
        <taxon>Xylariaceae</taxon>
        <taxon>Xylaria</taxon>
    </lineage>
</organism>
<evidence type="ECO:0008006" key="6">
    <source>
        <dbReference type="Google" id="ProtNLM"/>
    </source>
</evidence>
<evidence type="ECO:0000256" key="3">
    <source>
        <dbReference type="ARBA" id="ARBA00023002"/>
    </source>
</evidence>
<comment type="caution">
    <text evidence="4">The sequence shown here is derived from an EMBL/GenBank/DDBJ whole genome shotgun (WGS) entry which is preliminary data.</text>
</comment>
<keyword evidence="1" id="KW-0285">Flavoprotein</keyword>
<evidence type="ECO:0000256" key="2">
    <source>
        <dbReference type="ARBA" id="ARBA00022827"/>
    </source>
</evidence>
<keyword evidence="3" id="KW-0560">Oxidoreductase</keyword>
<dbReference type="InterPro" id="IPR036188">
    <property type="entry name" value="FAD/NAD-bd_sf"/>
</dbReference>